<dbReference type="AlphaFoldDB" id="A0A251TT60"/>
<dbReference type="EMBL" id="MNCJ02000324">
    <property type="protein sequence ID" value="KAF5789665.1"/>
    <property type="molecule type" value="Genomic_DNA"/>
</dbReference>
<evidence type="ECO:0000313" key="2">
    <source>
        <dbReference type="EMBL" id="OTG14318.1"/>
    </source>
</evidence>
<dbReference type="InParanoid" id="A0A251TT60"/>
<dbReference type="Gramene" id="mRNA:HanXRQr2_Chr09g0373961">
    <property type="protein sequence ID" value="mRNA:HanXRQr2_Chr09g0373961"/>
    <property type="gene ID" value="HanXRQr2_Chr09g0373961"/>
</dbReference>
<reference evidence="1" key="3">
    <citation type="submission" date="2020-06" db="EMBL/GenBank/DDBJ databases">
        <title>Helianthus annuus Genome sequencing and assembly Release 2.</title>
        <authorList>
            <person name="Gouzy J."/>
            <person name="Langlade N."/>
            <person name="Munos S."/>
        </authorList>
    </citation>
    <scope>NUCLEOTIDE SEQUENCE</scope>
    <source>
        <tissue evidence="1">Leaves</tissue>
    </source>
</reference>
<proteinExistence type="predicted"/>
<reference evidence="1 3" key="1">
    <citation type="journal article" date="2017" name="Nature">
        <title>The sunflower genome provides insights into oil metabolism, flowering and Asterid evolution.</title>
        <authorList>
            <person name="Badouin H."/>
            <person name="Gouzy J."/>
            <person name="Grassa C.J."/>
            <person name="Murat F."/>
            <person name="Staton S.E."/>
            <person name="Cottret L."/>
            <person name="Lelandais-Briere C."/>
            <person name="Owens G.L."/>
            <person name="Carrere S."/>
            <person name="Mayjonade B."/>
            <person name="Legrand L."/>
            <person name="Gill N."/>
            <person name="Kane N.C."/>
            <person name="Bowers J.E."/>
            <person name="Hubner S."/>
            <person name="Bellec A."/>
            <person name="Berard A."/>
            <person name="Berges H."/>
            <person name="Blanchet N."/>
            <person name="Boniface M.C."/>
            <person name="Brunel D."/>
            <person name="Catrice O."/>
            <person name="Chaidir N."/>
            <person name="Claudel C."/>
            <person name="Donnadieu C."/>
            <person name="Faraut T."/>
            <person name="Fievet G."/>
            <person name="Helmstetter N."/>
            <person name="King M."/>
            <person name="Knapp S.J."/>
            <person name="Lai Z."/>
            <person name="Le Paslier M.C."/>
            <person name="Lippi Y."/>
            <person name="Lorenzon L."/>
            <person name="Mandel J.R."/>
            <person name="Marage G."/>
            <person name="Marchand G."/>
            <person name="Marquand E."/>
            <person name="Bret-Mestries E."/>
            <person name="Morien E."/>
            <person name="Nambeesan S."/>
            <person name="Nguyen T."/>
            <person name="Pegot-Espagnet P."/>
            <person name="Pouilly N."/>
            <person name="Raftis F."/>
            <person name="Sallet E."/>
            <person name="Schiex T."/>
            <person name="Thomas J."/>
            <person name="Vandecasteele C."/>
            <person name="Vares D."/>
            <person name="Vear F."/>
            <person name="Vautrin S."/>
            <person name="Crespi M."/>
            <person name="Mangin B."/>
            <person name="Burke J.M."/>
            <person name="Salse J."/>
            <person name="Munos S."/>
            <person name="Vincourt P."/>
            <person name="Rieseberg L.H."/>
            <person name="Langlade N.B."/>
        </authorList>
    </citation>
    <scope>NUCLEOTIDE SEQUENCE [LARGE SCALE GENOMIC DNA]</scope>
    <source>
        <strain evidence="3">cv. SF193</strain>
        <tissue evidence="1">Leaves</tissue>
    </source>
</reference>
<evidence type="ECO:0000313" key="3">
    <source>
        <dbReference type="Proteomes" id="UP000215914"/>
    </source>
</evidence>
<evidence type="ECO:0000313" key="1">
    <source>
        <dbReference type="EMBL" id="KAF5789665.1"/>
    </source>
</evidence>
<gene>
    <name evidence="2" type="ORF">HannXRQ_Chr09g0248071</name>
    <name evidence="1" type="ORF">HanXRQr2_Chr09g0373961</name>
</gene>
<organism evidence="2 3">
    <name type="scientific">Helianthus annuus</name>
    <name type="common">Common sunflower</name>
    <dbReference type="NCBI Taxonomy" id="4232"/>
    <lineage>
        <taxon>Eukaryota</taxon>
        <taxon>Viridiplantae</taxon>
        <taxon>Streptophyta</taxon>
        <taxon>Embryophyta</taxon>
        <taxon>Tracheophyta</taxon>
        <taxon>Spermatophyta</taxon>
        <taxon>Magnoliopsida</taxon>
        <taxon>eudicotyledons</taxon>
        <taxon>Gunneridae</taxon>
        <taxon>Pentapetalae</taxon>
        <taxon>asterids</taxon>
        <taxon>campanulids</taxon>
        <taxon>Asterales</taxon>
        <taxon>Asteraceae</taxon>
        <taxon>Asteroideae</taxon>
        <taxon>Heliantheae alliance</taxon>
        <taxon>Heliantheae</taxon>
        <taxon>Helianthus</taxon>
    </lineage>
</organism>
<reference evidence="2" key="2">
    <citation type="submission" date="2017-02" db="EMBL/GenBank/DDBJ databases">
        <title>Sunflower complete genome.</title>
        <authorList>
            <person name="Langlade N."/>
            <person name="Munos S."/>
        </authorList>
    </citation>
    <scope>NUCLEOTIDE SEQUENCE [LARGE SCALE GENOMIC DNA]</scope>
    <source>
        <tissue evidence="2">Leaves</tissue>
    </source>
</reference>
<protein>
    <submittedName>
        <fullName evidence="2">Uncharacterized protein</fullName>
    </submittedName>
</protein>
<keyword evidence="3" id="KW-1185">Reference proteome</keyword>
<dbReference type="EMBL" id="CM007898">
    <property type="protein sequence ID" value="OTG14318.1"/>
    <property type="molecule type" value="Genomic_DNA"/>
</dbReference>
<dbReference type="Proteomes" id="UP000215914">
    <property type="component" value="Chromosome 9"/>
</dbReference>
<sequence>MKMFMIGYLKDGNRMDDQACEEPNTIKPISLWRRFTGKLKHDHVCRNFRA</sequence>
<accession>A0A251TT60</accession>
<name>A0A251TT60_HELAN</name>